<dbReference type="EMBL" id="JACHEO010000007">
    <property type="protein sequence ID" value="MBB5347878.1"/>
    <property type="molecule type" value="Genomic_DNA"/>
</dbReference>
<name>A0A840UYZ7_9BACT</name>
<dbReference type="NCBIfam" id="TIGR02595">
    <property type="entry name" value="PEP_CTERM"/>
    <property type="match status" value="1"/>
</dbReference>
<evidence type="ECO:0000256" key="1">
    <source>
        <dbReference type="SAM" id="SignalP"/>
    </source>
</evidence>
<dbReference type="RefSeq" id="WP_183350222.1">
    <property type="nucleotide sequence ID" value="NZ_JACHEO010000007.1"/>
</dbReference>
<gene>
    <name evidence="4" type="ORF">HNQ81_001607</name>
</gene>
<comment type="caution">
    <text evidence="4">The sequence shown here is derived from an EMBL/GenBank/DDBJ whole genome shotgun (WGS) entry which is preliminary data.</text>
</comment>
<organism evidence="4 5">
    <name type="scientific">Desulfoprunum benzoelyticum</name>
    <dbReference type="NCBI Taxonomy" id="1506996"/>
    <lineage>
        <taxon>Bacteria</taxon>
        <taxon>Pseudomonadati</taxon>
        <taxon>Thermodesulfobacteriota</taxon>
        <taxon>Desulfobulbia</taxon>
        <taxon>Desulfobulbales</taxon>
        <taxon>Desulfobulbaceae</taxon>
        <taxon>Desulfoprunum</taxon>
    </lineage>
</organism>
<proteinExistence type="predicted"/>
<dbReference type="InterPro" id="IPR025193">
    <property type="entry name" value="DUF4114"/>
</dbReference>
<dbReference type="Proteomes" id="UP000539642">
    <property type="component" value="Unassembled WGS sequence"/>
</dbReference>
<feature type="domain" description="Ice-binding protein C-terminal" evidence="2">
    <location>
        <begin position="213"/>
        <end position="237"/>
    </location>
</feature>
<feature type="chain" id="PRO_5032916377" description="PEP-CTERM protein-sorting domain-containing protein" evidence="1">
    <location>
        <begin position="26"/>
        <end position="239"/>
    </location>
</feature>
<sequence length="239" mass="25630">MKKTILKSALMALAGIGLMAGSASATLVLPGNETPLQTVLFQELGMTVNTNTNQLTEDEYWQVSEPLSGSWATVIVEIAGNANLNTFGIFDQDGHTQQFLTGTDSAYDKISFTWDTDGFLSYSFFNNGAWTGIGAGGITMNQTFGFYIGTPNGNFYSDASKNPLGQDQMVSFAGTGANGLDLNHYVIAFEDLPYIGSDKDFNDMVLMVESVNPVPEPATMLLFGTGLAGLAGIARRRKK</sequence>
<evidence type="ECO:0000313" key="5">
    <source>
        <dbReference type="Proteomes" id="UP000539642"/>
    </source>
</evidence>
<evidence type="ECO:0000259" key="2">
    <source>
        <dbReference type="Pfam" id="PF07589"/>
    </source>
</evidence>
<keyword evidence="5" id="KW-1185">Reference proteome</keyword>
<evidence type="ECO:0000313" key="4">
    <source>
        <dbReference type="EMBL" id="MBB5347878.1"/>
    </source>
</evidence>
<accession>A0A840UYZ7</accession>
<reference evidence="4 5" key="1">
    <citation type="submission" date="2020-08" db="EMBL/GenBank/DDBJ databases">
        <title>Genomic Encyclopedia of Type Strains, Phase IV (KMG-IV): sequencing the most valuable type-strain genomes for metagenomic binning, comparative biology and taxonomic classification.</title>
        <authorList>
            <person name="Goeker M."/>
        </authorList>
    </citation>
    <scope>NUCLEOTIDE SEQUENCE [LARGE SCALE GENOMIC DNA]</scope>
    <source>
        <strain evidence="4 5">DSM 28570</strain>
    </source>
</reference>
<dbReference type="InterPro" id="IPR013424">
    <property type="entry name" value="Ice-binding_C"/>
</dbReference>
<keyword evidence="1" id="KW-0732">Signal</keyword>
<dbReference type="Pfam" id="PF13448">
    <property type="entry name" value="DUF4114"/>
    <property type="match status" value="1"/>
</dbReference>
<feature type="domain" description="DUF4114" evidence="3">
    <location>
        <begin position="153"/>
        <end position="209"/>
    </location>
</feature>
<feature type="signal peptide" evidence="1">
    <location>
        <begin position="1"/>
        <end position="25"/>
    </location>
</feature>
<protein>
    <recommendedName>
        <fullName evidence="6">PEP-CTERM protein-sorting domain-containing protein</fullName>
    </recommendedName>
</protein>
<dbReference type="Pfam" id="PF07589">
    <property type="entry name" value="PEP-CTERM"/>
    <property type="match status" value="1"/>
</dbReference>
<evidence type="ECO:0000259" key="3">
    <source>
        <dbReference type="Pfam" id="PF13448"/>
    </source>
</evidence>
<dbReference type="AlphaFoldDB" id="A0A840UYZ7"/>
<evidence type="ECO:0008006" key="6">
    <source>
        <dbReference type="Google" id="ProtNLM"/>
    </source>
</evidence>